<feature type="transmembrane region" description="Helical" evidence="8">
    <location>
        <begin position="232"/>
        <end position="250"/>
    </location>
</feature>
<dbReference type="PANTHER" id="PTHR10778">
    <property type="entry name" value="SOLUTE CARRIER FAMILY 35 MEMBER B"/>
    <property type="match status" value="1"/>
</dbReference>
<feature type="transmembrane region" description="Helical" evidence="8">
    <location>
        <begin position="98"/>
        <end position="117"/>
    </location>
</feature>
<name>A0ABR3GWN9_9PEZI</name>
<evidence type="ECO:0000256" key="3">
    <source>
        <dbReference type="ARBA" id="ARBA00022597"/>
    </source>
</evidence>
<keyword evidence="6 8" id="KW-0472">Membrane</keyword>
<dbReference type="Pfam" id="PF08449">
    <property type="entry name" value="UAA"/>
    <property type="match status" value="1"/>
</dbReference>
<feature type="transmembrane region" description="Helical" evidence="8">
    <location>
        <begin position="129"/>
        <end position="148"/>
    </location>
</feature>
<keyword evidence="3" id="KW-0762">Sugar transport</keyword>
<evidence type="ECO:0000313" key="9">
    <source>
        <dbReference type="EMBL" id="KAL0640320.1"/>
    </source>
</evidence>
<comment type="subcellular location">
    <subcellularLocation>
        <location evidence="1">Endomembrane system</location>
        <topology evidence="1">Multi-pass membrane protein</topology>
    </subcellularLocation>
</comment>
<dbReference type="PANTHER" id="PTHR10778:SF4">
    <property type="entry name" value="NUCLEOTIDE SUGAR TRANSPORTER SLC35B4"/>
    <property type="match status" value="1"/>
</dbReference>
<protein>
    <submittedName>
        <fullName evidence="9">Golgi uridine diphosphate-N- acetylglucosamine transporter</fullName>
    </submittedName>
</protein>
<evidence type="ECO:0000256" key="2">
    <source>
        <dbReference type="ARBA" id="ARBA00022448"/>
    </source>
</evidence>
<feature type="compositionally biased region" description="Basic residues" evidence="7">
    <location>
        <begin position="1"/>
        <end position="10"/>
    </location>
</feature>
<proteinExistence type="predicted"/>
<evidence type="ECO:0000256" key="7">
    <source>
        <dbReference type="SAM" id="MobiDB-lite"/>
    </source>
</evidence>
<keyword evidence="10" id="KW-1185">Reference proteome</keyword>
<evidence type="ECO:0000256" key="6">
    <source>
        <dbReference type="ARBA" id="ARBA00023136"/>
    </source>
</evidence>
<keyword evidence="4 8" id="KW-0812">Transmembrane</keyword>
<comment type="caution">
    <text evidence="9">The sequence shown here is derived from an EMBL/GenBank/DDBJ whole genome shotgun (WGS) entry which is preliminary data.</text>
</comment>
<feature type="transmembrane region" description="Helical" evidence="8">
    <location>
        <begin position="55"/>
        <end position="78"/>
    </location>
</feature>
<evidence type="ECO:0000256" key="1">
    <source>
        <dbReference type="ARBA" id="ARBA00004127"/>
    </source>
</evidence>
<sequence length="270" mass="29326">MAKGVQRKSSKSQPSSAGWIANETDAEGISKIDARPHLEGNAGSKNVFPNSPSTALSALAQATIPVWVQTAVMIGLIFGGCCSNGESESSATQYLTGLAILFVAQVISAFMGLYIEGTYTKYGNNYREGLFYSHFLSLFLFIPLYRPIRSQYTRLLASPPLKIPFPLPPFLAKVPRQVIFLVMNALTHYVCVRGVNVLASMSSALTVTIVLNIRKLVSLLLSIYLFGNDLNAGVMFGATVVFGGGFLYGLESQRQNRLRRMEGGVGKRAQ</sequence>
<reference evidence="9 10" key="1">
    <citation type="submission" date="2024-02" db="EMBL/GenBank/DDBJ databases">
        <title>Discinaceae phylogenomics.</title>
        <authorList>
            <person name="Dirks A.C."/>
            <person name="James T.Y."/>
        </authorList>
    </citation>
    <scope>NUCLEOTIDE SEQUENCE [LARGE SCALE GENOMIC DNA]</scope>
    <source>
        <strain evidence="9 10">ACD0624</strain>
    </source>
</reference>
<evidence type="ECO:0000256" key="5">
    <source>
        <dbReference type="ARBA" id="ARBA00022989"/>
    </source>
</evidence>
<keyword evidence="2" id="KW-0813">Transport</keyword>
<evidence type="ECO:0000313" key="10">
    <source>
        <dbReference type="Proteomes" id="UP001447188"/>
    </source>
</evidence>
<dbReference type="EMBL" id="JBBBZM010000004">
    <property type="protein sequence ID" value="KAL0640320.1"/>
    <property type="molecule type" value="Genomic_DNA"/>
</dbReference>
<organism evidence="9 10">
    <name type="scientific">Discina gigas</name>
    <dbReference type="NCBI Taxonomy" id="1032678"/>
    <lineage>
        <taxon>Eukaryota</taxon>
        <taxon>Fungi</taxon>
        <taxon>Dikarya</taxon>
        <taxon>Ascomycota</taxon>
        <taxon>Pezizomycotina</taxon>
        <taxon>Pezizomycetes</taxon>
        <taxon>Pezizales</taxon>
        <taxon>Discinaceae</taxon>
        <taxon>Discina</taxon>
    </lineage>
</organism>
<dbReference type="Proteomes" id="UP001447188">
    <property type="component" value="Unassembled WGS sequence"/>
</dbReference>
<evidence type="ECO:0000256" key="8">
    <source>
        <dbReference type="SAM" id="Phobius"/>
    </source>
</evidence>
<keyword evidence="5 8" id="KW-1133">Transmembrane helix</keyword>
<accession>A0ABR3GWN9</accession>
<evidence type="ECO:0000256" key="4">
    <source>
        <dbReference type="ARBA" id="ARBA00022692"/>
    </source>
</evidence>
<gene>
    <name evidence="9" type="primary">YEA4</name>
    <name evidence="9" type="ORF">Q9L58_000600</name>
</gene>
<feature type="region of interest" description="Disordered" evidence="7">
    <location>
        <begin position="1"/>
        <end position="20"/>
    </location>
</feature>
<dbReference type="NCBIfam" id="TIGR00803">
    <property type="entry name" value="nst"/>
    <property type="match status" value="1"/>
</dbReference>
<dbReference type="InterPro" id="IPR013657">
    <property type="entry name" value="SCL35B1-4/HUT1"/>
</dbReference>